<dbReference type="AlphaFoldDB" id="H1Y8R9"/>
<dbReference type="Proteomes" id="UP000002774">
    <property type="component" value="Chromosome"/>
</dbReference>
<feature type="signal peptide" evidence="1">
    <location>
        <begin position="1"/>
        <end position="18"/>
    </location>
</feature>
<evidence type="ECO:0000313" key="3">
    <source>
        <dbReference type="Proteomes" id="UP000002774"/>
    </source>
</evidence>
<protein>
    <recommendedName>
        <fullName evidence="4">Outer membrane protein</fullName>
    </recommendedName>
</protein>
<dbReference type="Gene3D" id="3.30.70.2970">
    <property type="entry name" value="Protein of unknown function (DUF541), domain 2"/>
    <property type="match status" value="1"/>
</dbReference>
<dbReference type="STRING" id="714943.Mucpa_2830"/>
<dbReference type="InterPro" id="IPR052022">
    <property type="entry name" value="26kDa_periplasmic_antigen"/>
</dbReference>
<keyword evidence="1" id="KW-0732">Signal</keyword>
<dbReference type="PANTHER" id="PTHR34387:SF1">
    <property type="entry name" value="PERIPLASMIC IMMUNOGENIC PROTEIN"/>
    <property type="match status" value="1"/>
</dbReference>
<evidence type="ECO:0000256" key="1">
    <source>
        <dbReference type="SAM" id="SignalP"/>
    </source>
</evidence>
<dbReference type="EMBL" id="CM001403">
    <property type="protein sequence ID" value="EHQ26941.1"/>
    <property type="molecule type" value="Genomic_DNA"/>
</dbReference>
<feature type="chain" id="PRO_5003557140" description="Outer membrane protein" evidence="1">
    <location>
        <begin position="19"/>
        <end position="227"/>
    </location>
</feature>
<gene>
    <name evidence="2" type="ORF">Mucpa_2830</name>
</gene>
<accession>H1Y8R9</accession>
<reference evidence="2" key="1">
    <citation type="submission" date="2011-09" db="EMBL/GenBank/DDBJ databases">
        <title>The permanent draft genome of Mucilaginibacter paludis DSM 18603.</title>
        <authorList>
            <consortium name="US DOE Joint Genome Institute (JGI-PGF)"/>
            <person name="Lucas S."/>
            <person name="Han J."/>
            <person name="Lapidus A."/>
            <person name="Bruce D."/>
            <person name="Goodwin L."/>
            <person name="Pitluck S."/>
            <person name="Peters L."/>
            <person name="Kyrpides N."/>
            <person name="Mavromatis K."/>
            <person name="Ivanova N."/>
            <person name="Mikhailova N."/>
            <person name="Held B."/>
            <person name="Detter J.C."/>
            <person name="Tapia R."/>
            <person name="Han C."/>
            <person name="Land M."/>
            <person name="Hauser L."/>
            <person name="Markowitz V."/>
            <person name="Cheng J.-F."/>
            <person name="Hugenholtz P."/>
            <person name="Woyke T."/>
            <person name="Wu D."/>
            <person name="Tindall B."/>
            <person name="Brambilla E."/>
            <person name="Klenk H.-P."/>
            <person name="Eisen J.A."/>
        </authorList>
    </citation>
    <scope>NUCLEOTIDE SEQUENCE [LARGE SCALE GENOMIC DNA]</scope>
    <source>
        <strain evidence="2">DSM 18603</strain>
    </source>
</reference>
<name>H1Y8R9_9SPHI</name>
<dbReference type="HOGENOM" id="CLU_096029_0_0_10"/>
<proteinExistence type="predicted"/>
<dbReference type="GO" id="GO:0006974">
    <property type="term" value="P:DNA damage response"/>
    <property type="evidence" value="ECO:0007669"/>
    <property type="project" value="TreeGrafter"/>
</dbReference>
<dbReference type="Gene3D" id="3.30.110.170">
    <property type="entry name" value="Protein of unknown function (DUF541), domain 1"/>
    <property type="match status" value="1"/>
</dbReference>
<dbReference type="OrthoDB" id="1242975at2"/>
<evidence type="ECO:0008006" key="4">
    <source>
        <dbReference type="Google" id="ProtNLM"/>
    </source>
</evidence>
<dbReference type="InterPro" id="IPR007497">
    <property type="entry name" value="SIMPL/DUF541"/>
</dbReference>
<dbReference type="PANTHER" id="PTHR34387">
    <property type="entry name" value="SLR1258 PROTEIN"/>
    <property type="match status" value="1"/>
</dbReference>
<dbReference type="Pfam" id="PF04402">
    <property type="entry name" value="SIMPL"/>
    <property type="match status" value="1"/>
</dbReference>
<sequence length="227" mass="25239">MKKIFFAAIVLFTLNASAQTVDMRRKIEVTGTAETEVTPDIIYFSISLKEYMDGKSRVSIETLEGELQKALTEAGIPKEDFTINNISGYATYQKKKDPNFLASKQYRIKFHNLNKINQILASVDAKGIESTYIESSDYSKIEELKNQLKLKALLAAKDKAAFLLNGIGEKLGGAIEVTEIDNGGYTPIRNVMYMAKSAVADAGAGQDIDYKKIKLSFQIKVVFEIVK</sequence>
<dbReference type="RefSeq" id="WP_008507181.1">
    <property type="nucleotide sequence ID" value="NZ_CM001403.1"/>
</dbReference>
<keyword evidence="3" id="KW-1185">Reference proteome</keyword>
<dbReference type="eggNOG" id="COG2968">
    <property type="taxonomic scope" value="Bacteria"/>
</dbReference>
<evidence type="ECO:0000313" key="2">
    <source>
        <dbReference type="EMBL" id="EHQ26941.1"/>
    </source>
</evidence>
<organism evidence="2 3">
    <name type="scientific">Mucilaginibacter paludis DSM 18603</name>
    <dbReference type="NCBI Taxonomy" id="714943"/>
    <lineage>
        <taxon>Bacteria</taxon>
        <taxon>Pseudomonadati</taxon>
        <taxon>Bacteroidota</taxon>
        <taxon>Sphingobacteriia</taxon>
        <taxon>Sphingobacteriales</taxon>
        <taxon>Sphingobacteriaceae</taxon>
        <taxon>Mucilaginibacter</taxon>
    </lineage>
</organism>